<evidence type="ECO:0000313" key="3">
    <source>
        <dbReference type="EMBL" id="MFK2874858.1"/>
    </source>
</evidence>
<protein>
    <recommendedName>
        <fullName evidence="2">CAAX prenyl protease 2/Lysostaphin resistance protein A-like domain-containing protein</fullName>
    </recommendedName>
</protein>
<name>A0ABW8IXV8_9GAMM</name>
<organism evidence="3 4">
    <name type="scientific">Dyella lipolytica</name>
    <dbReference type="NCBI Taxonomy" id="1867835"/>
    <lineage>
        <taxon>Bacteria</taxon>
        <taxon>Pseudomonadati</taxon>
        <taxon>Pseudomonadota</taxon>
        <taxon>Gammaproteobacteria</taxon>
        <taxon>Lysobacterales</taxon>
        <taxon>Rhodanobacteraceae</taxon>
        <taxon>Dyella</taxon>
    </lineage>
</organism>
<dbReference type="EMBL" id="JADIKG010000013">
    <property type="protein sequence ID" value="MFK2874858.1"/>
    <property type="molecule type" value="Genomic_DNA"/>
</dbReference>
<feature type="transmembrane region" description="Helical" evidence="1">
    <location>
        <begin position="12"/>
        <end position="33"/>
    </location>
</feature>
<feature type="transmembrane region" description="Helical" evidence="1">
    <location>
        <begin position="246"/>
        <end position="267"/>
    </location>
</feature>
<dbReference type="Proteomes" id="UP001620405">
    <property type="component" value="Unassembled WGS sequence"/>
</dbReference>
<dbReference type="RefSeq" id="WP_284396354.1">
    <property type="nucleotide sequence ID" value="NZ_BSNQ01000003.1"/>
</dbReference>
<feature type="transmembrane region" description="Helical" evidence="1">
    <location>
        <begin position="159"/>
        <end position="181"/>
    </location>
</feature>
<keyword evidence="1" id="KW-0472">Membrane</keyword>
<feature type="transmembrane region" description="Helical" evidence="1">
    <location>
        <begin position="45"/>
        <end position="66"/>
    </location>
</feature>
<dbReference type="PANTHER" id="PTHR35797:SF1">
    <property type="entry name" value="PROTEASE"/>
    <property type="match status" value="1"/>
</dbReference>
<dbReference type="InterPro" id="IPR042150">
    <property type="entry name" value="MmRce1-like"/>
</dbReference>
<comment type="caution">
    <text evidence="3">The sequence shown here is derived from an EMBL/GenBank/DDBJ whole genome shotgun (WGS) entry which is preliminary data.</text>
</comment>
<dbReference type="PANTHER" id="PTHR35797">
    <property type="entry name" value="PROTEASE-RELATED"/>
    <property type="match status" value="1"/>
</dbReference>
<gene>
    <name evidence="3" type="ORF">ISP13_15040</name>
</gene>
<feature type="transmembrane region" description="Helical" evidence="1">
    <location>
        <begin position="116"/>
        <end position="138"/>
    </location>
</feature>
<keyword evidence="1" id="KW-1133">Transmembrane helix</keyword>
<accession>A0ABW8IXV8</accession>
<feature type="transmembrane region" description="Helical" evidence="1">
    <location>
        <begin position="187"/>
        <end position="208"/>
    </location>
</feature>
<keyword evidence="4" id="KW-1185">Reference proteome</keyword>
<sequence>MNTNAPSVFRTPAWFYFAVAFAISWIIWLFPVLATRGVLTLSRTTQLLCLFAGSFGPFIGAFIAVYRDGSWGAVKEFFGRSLRYRIGPVYLLAALLLMPVLAGIASWWLAQRGGPPYAMLVPLAHFPLLYLELLFIGGSVNEEFGWSYAIDRLQQGRRLLPAAVILGVIWGCWHIPLFFIAGLTQSFMPFWAFLTFTVAFRVLIVWGYENNRKSILLALLFHTASNFSFNMYNLIDRTPQRDERGFIAYCLLTLFVAIAVALTARCYRRQATLLARNEGSR</sequence>
<dbReference type="Pfam" id="PF02517">
    <property type="entry name" value="Rce1-like"/>
    <property type="match status" value="1"/>
</dbReference>
<proteinExistence type="predicted"/>
<reference evidence="3 4" key="1">
    <citation type="submission" date="2020-10" db="EMBL/GenBank/DDBJ databases">
        <title>Phylogeny of dyella-like bacteria.</title>
        <authorList>
            <person name="Fu J."/>
        </authorList>
    </citation>
    <scope>NUCLEOTIDE SEQUENCE [LARGE SCALE GENOMIC DNA]</scope>
    <source>
        <strain evidence="3 4">DHOB07</strain>
    </source>
</reference>
<keyword evidence="1" id="KW-0812">Transmembrane</keyword>
<evidence type="ECO:0000259" key="2">
    <source>
        <dbReference type="Pfam" id="PF02517"/>
    </source>
</evidence>
<dbReference type="InterPro" id="IPR003675">
    <property type="entry name" value="Rce1/LyrA-like_dom"/>
</dbReference>
<feature type="transmembrane region" description="Helical" evidence="1">
    <location>
        <begin position="87"/>
        <end position="110"/>
    </location>
</feature>
<evidence type="ECO:0000313" key="4">
    <source>
        <dbReference type="Proteomes" id="UP001620405"/>
    </source>
</evidence>
<evidence type="ECO:0000256" key="1">
    <source>
        <dbReference type="SAM" id="Phobius"/>
    </source>
</evidence>
<feature type="transmembrane region" description="Helical" evidence="1">
    <location>
        <begin position="215"/>
        <end position="234"/>
    </location>
</feature>
<feature type="domain" description="CAAX prenyl protease 2/Lysostaphin resistance protein A-like" evidence="2">
    <location>
        <begin position="127"/>
        <end position="227"/>
    </location>
</feature>